<feature type="compositionally biased region" description="Polar residues" evidence="1">
    <location>
        <begin position="155"/>
        <end position="168"/>
    </location>
</feature>
<evidence type="ECO:0000313" key="2">
    <source>
        <dbReference type="EMBL" id="KAL0570634.1"/>
    </source>
</evidence>
<dbReference type="Proteomes" id="UP001465976">
    <property type="component" value="Unassembled WGS sequence"/>
</dbReference>
<feature type="compositionally biased region" description="Basic and acidic residues" evidence="1">
    <location>
        <begin position="313"/>
        <end position="324"/>
    </location>
</feature>
<accession>A0ABR3F611</accession>
<feature type="region of interest" description="Disordered" evidence="1">
    <location>
        <begin position="184"/>
        <end position="204"/>
    </location>
</feature>
<keyword evidence="3" id="KW-1185">Reference proteome</keyword>
<reference evidence="2 3" key="1">
    <citation type="submission" date="2024-02" db="EMBL/GenBank/DDBJ databases">
        <title>A draft genome for the cacao thread blight pathogen Marasmius crinis-equi.</title>
        <authorList>
            <person name="Cohen S.P."/>
            <person name="Baruah I.K."/>
            <person name="Amoako-Attah I."/>
            <person name="Bukari Y."/>
            <person name="Meinhardt L.W."/>
            <person name="Bailey B.A."/>
        </authorList>
    </citation>
    <scope>NUCLEOTIDE SEQUENCE [LARGE SCALE GENOMIC DNA]</scope>
    <source>
        <strain evidence="2 3">GH-76</strain>
    </source>
</reference>
<dbReference type="EMBL" id="JBAHYK010000898">
    <property type="protein sequence ID" value="KAL0570634.1"/>
    <property type="molecule type" value="Genomic_DNA"/>
</dbReference>
<gene>
    <name evidence="2" type="ORF">V5O48_011332</name>
</gene>
<evidence type="ECO:0000313" key="3">
    <source>
        <dbReference type="Proteomes" id="UP001465976"/>
    </source>
</evidence>
<sequence>MSLNLAGAPYKGTLGDGVPCPDCHGRTPKPSRAGIIKLKICQGKADADPALNNSGRPYYVCTNNPYIDTKRAEALGPEKVQELKQCGVWTWVDQYESDAPTPSSASIMCAKGECKSNGSKSCTFKACLEHCVRYYQNETRKCSESRHKSRWFEEQSASTPQRPQVSTGLRSIGPYFAEQIGLPPGYMNRSMPPQPSRTVGQRREGQHNTITLDWYQLGSSDPLTFLKVPFTASSFHPKGCTGLTAHRGGSPADHYCIPMPDRGKWVSAEGSLSGVLHGTTLVMGDFALLGTRLPSSLIKVSSPSKRSASIRPSDAERPTQRIKLESTPLFVLSSGSEAESGPVTPKKGKGKAKAAGSNTSSEPIVITDSESEHDSFITPPKARGRGVAVGCSRTIDLSDDEDELATLPPPTPSPTSSTPSSVRHGSLKSLTDSPTRRSPACPHLSKEFTEDMDFLFRTFDQYAASGFTWQDAFKKVFECNCISYPRTRFSNAYNRWTEASREESQNNEALTSSIKAGKSEPGRWRPLLNKLIAASSK</sequence>
<evidence type="ECO:0000256" key="1">
    <source>
        <dbReference type="SAM" id="MobiDB-lite"/>
    </source>
</evidence>
<proteinExistence type="predicted"/>
<feature type="region of interest" description="Disordered" evidence="1">
    <location>
        <begin position="300"/>
        <end position="443"/>
    </location>
</feature>
<organism evidence="2 3">
    <name type="scientific">Marasmius crinis-equi</name>
    <dbReference type="NCBI Taxonomy" id="585013"/>
    <lineage>
        <taxon>Eukaryota</taxon>
        <taxon>Fungi</taxon>
        <taxon>Dikarya</taxon>
        <taxon>Basidiomycota</taxon>
        <taxon>Agaricomycotina</taxon>
        <taxon>Agaricomycetes</taxon>
        <taxon>Agaricomycetidae</taxon>
        <taxon>Agaricales</taxon>
        <taxon>Marasmiineae</taxon>
        <taxon>Marasmiaceae</taxon>
        <taxon>Marasmius</taxon>
    </lineage>
</organism>
<comment type="caution">
    <text evidence="2">The sequence shown here is derived from an EMBL/GenBank/DDBJ whole genome shotgun (WGS) entry which is preliminary data.</text>
</comment>
<feature type="region of interest" description="Disordered" evidence="1">
    <location>
        <begin position="146"/>
        <end position="168"/>
    </location>
</feature>
<name>A0ABR3F611_9AGAR</name>
<protein>
    <submittedName>
        <fullName evidence="2">Uncharacterized protein</fullName>
    </submittedName>
</protein>